<dbReference type="HOGENOM" id="CLU_135220_0_0_1"/>
<accession>K1PRY4</accession>
<proteinExistence type="predicted"/>
<reference evidence="1" key="1">
    <citation type="journal article" date="2012" name="Nature">
        <title>The oyster genome reveals stress adaptation and complexity of shell formation.</title>
        <authorList>
            <person name="Zhang G."/>
            <person name="Fang X."/>
            <person name="Guo X."/>
            <person name="Li L."/>
            <person name="Luo R."/>
            <person name="Xu F."/>
            <person name="Yang P."/>
            <person name="Zhang L."/>
            <person name="Wang X."/>
            <person name="Qi H."/>
            <person name="Xiong Z."/>
            <person name="Que H."/>
            <person name="Xie Y."/>
            <person name="Holland P.W."/>
            <person name="Paps J."/>
            <person name="Zhu Y."/>
            <person name="Wu F."/>
            <person name="Chen Y."/>
            <person name="Wang J."/>
            <person name="Peng C."/>
            <person name="Meng J."/>
            <person name="Yang L."/>
            <person name="Liu J."/>
            <person name="Wen B."/>
            <person name="Zhang N."/>
            <person name="Huang Z."/>
            <person name="Zhu Q."/>
            <person name="Feng Y."/>
            <person name="Mount A."/>
            <person name="Hedgecock D."/>
            <person name="Xu Z."/>
            <person name="Liu Y."/>
            <person name="Domazet-Loso T."/>
            <person name="Du Y."/>
            <person name="Sun X."/>
            <person name="Zhang S."/>
            <person name="Liu B."/>
            <person name="Cheng P."/>
            <person name="Jiang X."/>
            <person name="Li J."/>
            <person name="Fan D."/>
            <person name="Wang W."/>
            <person name="Fu W."/>
            <person name="Wang T."/>
            <person name="Wang B."/>
            <person name="Zhang J."/>
            <person name="Peng Z."/>
            <person name="Li Y."/>
            <person name="Li N."/>
            <person name="Wang J."/>
            <person name="Chen M."/>
            <person name="He Y."/>
            <person name="Tan F."/>
            <person name="Song X."/>
            <person name="Zheng Q."/>
            <person name="Huang R."/>
            <person name="Yang H."/>
            <person name="Du X."/>
            <person name="Chen L."/>
            <person name="Yang M."/>
            <person name="Gaffney P.M."/>
            <person name="Wang S."/>
            <person name="Luo L."/>
            <person name="She Z."/>
            <person name="Ming Y."/>
            <person name="Huang W."/>
            <person name="Zhang S."/>
            <person name="Huang B."/>
            <person name="Zhang Y."/>
            <person name="Qu T."/>
            <person name="Ni P."/>
            <person name="Miao G."/>
            <person name="Wang J."/>
            <person name="Wang Q."/>
            <person name="Steinberg C.E."/>
            <person name="Wang H."/>
            <person name="Li N."/>
            <person name="Qian L."/>
            <person name="Zhang G."/>
            <person name="Li Y."/>
            <person name="Yang H."/>
            <person name="Liu X."/>
            <person name="Wang J."/>
            <person name="Yin Y."/>
            <person name="Wang J."/>
        </authorList>
    </citation>
    <scope>NUCLEOTIDE SEQUENCE [LARGE SCALE GENOMIC DNA]</scope>
    <source>
        <strain evidence="1">05x7-T-G4-1.051#20</strain>
    </source>
</reference>
<organism evidence="1">
    <name type="scientific">Magallana gigas</name>
    <name type="common">Pacific oyster</name>
    <name type="synonym">Crassostrea gigas</name>
    <dbReference type="NCBI Taxonomy" id="29159"/>
    <lineage>
        <taxon>Eukaryota</taxon>
        <taxon>Metazoa</taxon>
        <taxon>Spiralia</taxon>
        <taxon>Lophotrochozoa</taxon>
        <taxon>Mollusca</taxon>
        <taxon>Bivalvia</taxon>
        <taxon>Autobranchia</taxon>
        <taxon>Pteriomorphia</taxon>
        <taxon>Ostreida</taxon>
        <taxon>Ostreoidea</taxon>
        <taxon>Ostreidae</taxon>
        <taxon>Magallana</taxon>
    </lineage>
</organism>
<dbReference type="AlphaFoldDB" id="K1PRY4"/>
<dbReference type="InParanoid" id="K1PRY4"/>
<sequence>MSEILSLTFEGYQLVTKWNADMNEEKQRKILRVLALARNITSLNFLAHILLILAVENPFPGRLATIYWICEGAKIQLLEKLTGVSYKDYQNFGYLRCMFTHQGRACRRVISQIYNMKIVALEFLYLKLKTQAIDGENGV</sequence>
<gene>
    <name evidence="1" type="ORF">CGI_10003681</name>
</gene>
<name>K1PRY4_MAGGI</name>
<protein>
    <submittedName>
        <fullName evidence="1">Uncharacterized protein</fullName>
    </submittedName>
</protein>
<dbReference type="EMBL" id="JH818187">
    <property type="protein sequence ID" value="EKC21589.1"/>
    <property type="molecule type" value="Genomic_DNA"/>
</dbReference>
<evidence type="ECO:0000313" key="1">
    <source>
        <dbReference type="EMBL" id="EKC21589.1"/>
    </source>
</evidence>